<organism evidence="1 2">
    <name type="scientific">Glossina austeni</name>
    <name type="common">Savannah tsetse fly</name>
    <dbReference type="NCBI Taxonomy" id="7395"/>
    <lineage>
        <taxon>Eukaryota</taxon>
        <taxon>Metazoa</taxon>
        <taxon>Ecdysozoa</taxon>
        <taxon>Arthropoda</taxon>
        <taxon>Hexapoda</taxon>
        <taxon>Insecta</taxon>
        <taxon>Pterygota</taxon>
        <taxon>Neoptera</taxon>
        <taxon>Endopterygota</taxon>
        <taxon>Diptera</taxon>
        <taxon>Brachycera</taxon>
        <taxon>Muscomorpha</taxon>
        <taxon>Hippoboscoidea</taxon>
        <taxon>Glossinidae</taxon>
        <taxon>Glossina</taxon>
    </lineage>
</organism>
<dbReference type="Gene3D" id="3.20.20.70">
    <property type="entry name" value="Aldolase class I"/>
    <property type="match status" value="1"/>
</dbReference>
<dbReference type="Proteomes" id="UP000078200">
    <property type="component" value="Unassembled WGS sequence"/>
</dbReference>
<sequence length="126" mass="13577">MAVVNKKSCKVDGLIISNTTVSRQDLKDSQLALENGGLSVMLLAESILTIERVQVLTETTQQAKHSTNFKSNYPRSIRATLPRNAIPFITFAHASAGIVGTSATPSIRRENAAPKSLAGRSRTNLL</sequence>
<evidence type="ECO:0000313" key="2">
    <source>
        <dbReference type="Proteomes" id="UP000078200"/>
    </source>
</evidence>
<dbReference type="STRING" id="7395.A0A1A9UD58"/>
<protein>
    <submittedName>
        <fullName evidence="1">Uncharacterized protein</fullName>
    </submittedName>
</protein>
<accession>A0A1A9UD58</accession>
<keyword evidence="2" id="KW-1185">Reference proteome</keyword>
<proteinExistence type="predicted"/>
<dbReference type="VEuPathDB" id="VectorBase:GAUT000544"/>
<dbReference type="InterPro" id="IPR013785">
    <property type="entry name" value="Aldolase_TIM"/>
</dbReference>
<name>A0A1A9UD58_GLOAU</name>
<reference evidence="1" key="1">
    <citation type="submission" date="2020-05" db="UniProtKB">
        <authorList>
            <consortium name="EnsemblMetazoa"/>
        </authorList>
    </citation>
    <scope>IDENTIFICATION</scope>
    <source>
        <strain evidence="1">TTRI</strain>
    </source>
</reference>
<dbReference type="EnsemblMetazoa" id="GAUT000544-RA">
    <property type="protein sequence ID" value="GAUT000544-PA"/>
    <property type="gene ID" value="GAUT000544"/>
</dbReference>
<dbReference type="AlphaFoldDB" id="A0A1A9UD58"/>
<evidence type="ECO:0000313" key="1">
    <source>
        <dbReference type="EnsemblMetazoa" id="GAUT000544-PA"/>
    </source>
</evidence>